<accession>A0A1Q3D1D6</accession>
<evidence type="ECO:0000313" key="3">
    <source>
        <dbReference type="Proteomes" id="UP000187406"/>
    </source>
</evidence>
<dbReference type="Proteomes" id="UP000187406">
    <property type="component" value="Unassembled WGS sequence"/>
</dbReference>
<evidence type="ECO:0000256" key="1">
    <source>
        <dbReference type="SAM" id="MobiDB-lite"/>
    </source>
</evidence>
<feature type="region of interest" description="Disordered" evidence="1">
    <location>
        <begin position="30"/>
        <end position="51"/>
    </location>
</feature>
<dbReference type="OrthoDB" id="1109745at2759"/>
<organism evidence="2 3">
    <name type="scientific">Cephalotus follicularis</name>
    <name type="common">Albany pitcher plant</name>
    <dbReference type="NCBI Taxonomy" id="3775"/>
    <lineage>
        <taxon>Eukaryota</taxon>
        <taxon>Viridiplantae</taxon>
        <taxon>Streptophyta</taxon>
        <taxon>Embryophyta</taxon>
        <taxon>Tracheophyta</taxon>
        <taxon>Spermatophyta</taxon>
        <taxon>Magnoliopsida</taxon>
        <taxon>eudicotyledons</taxon>
        <taxon>Gunneridae</taxon>
        <taxon>Pentapetalae</taxon>
        <taxon>rosids</taxon>
        <taxon>fabids</taxon>
        <taxon>Oxalidales</taxon>
        <taxon>Cephalotaceae</taxon>
        <taxon>Cephalotus</taxon>
    </lineage>
</organism>
<dbReference type="PANTHER" id="PTHR37252">
    <property type="entry name" value="POLYADENYLATE-BINDING PROTEIN-INTERACTING PROTEIN 6"/>
    <property type="match status" value="1"/>
</dbReference>
<sequence length="132" mass="14132">MKPRMSSLNPYAASYIPLYWREENKKSKMSELTAEGSLKSAHKNNDSYSPSEFHEQSLAFAYSVSGGDTEASIDMLNELESNPADDSKYLPDSLDIGDVPECKVTAACSSSKLSFLSDEASGTSSGPSGSAT</sequence>
<gene>
    <name evidence="2" type="ORF">CFOL_v3_29685</name>
</gene>
<dbReference type="AlphaFoldDB" id="A0A1Q3D1D6"/>
<comment type="caution">
    <text evidence="2">The sequence shown here is derived from an EMBL/GenBank/DDBJ whole genome shotgun (WGS) entry which is preliminary data.</text>
</comment>
<proteinExistence type="predicted"/>
<keyword evidence="3" id="KW-1185">Reference proteome</keyword>
<dbReference type="EMBL" id="BDDD01003838">
    <property type="protein sequence ID" value="GAV86252.1"/>
    <property type="molecule type" value="Genomic_DNA"/>
</dbReference>
<protein>
    <submittedName>
        <fullName evidence="2">Uncharacterized protein</fullName>
    </submittedName>
</protein>
<reference evidence="3" key="1">
    <citation type="submission" date="2016-04" db="EMBL/GenBank/DDBJ databases">
        <title>Cephalotus genome sequencing.</title>
        <authorList>
            <person name="Fukushima K."/>
            <person name="Hasebe M."/>
            <person name="Fang X."/>
        </authorList>
    </citation>
    <scope>NUCLEOTIDE SEQUENCE [LARGE SCALE GENOMIC DNA]</scope>
    <source>
        <strain evidence="3">cv. St1</strain>
    </source>
</reference>
<name>A0A1Q3D1D6_CEPFO</name>
<evidence type="ECO:0000313" key="2">
    <source>
        <dbReference type="EMBL" id="GAV86252.1"/>
    </source>
</evidence>
<dbReference type="InterPro" id="IPR038981">
    <property type="entry name" value="CID5/CID6"/>
</dbReference>
<dbReference type="PANTHER" id="PTHR37252:SF3">
    <property type="entry name" value="POLYADENYLATE-BINDING PROTEIN-INTERACTING PROTEIN 6"/>
    <property type="match status" value="1"/>
</dbReference>
<dbReference type="InParanoid" id="A0A1Q3D1D6"/>